<evidence type="ECO:0000259" key="2">
    <source>
        <dbReference type="Pfam" id="PF18932"/>
    </source>
</evidence>
<proteinExistence type="predicted"/>
<dbReference type="InterPro" id="IPR043736">
    <property type="entry name" value="DUF5681"/>
</dbReference>
<accession>A0A0F8Y7R9</accession>
<organism evidence="3">
    <name type="scientific">marine sediment metagenome</name>
    <dbReference type="NCBI Taxonomy" id="412755"/>
    <lineage>
        <taxon>unclassified sequences</taxon>
        <taxon>metagenomes</taxon>
        <taxon>ecological metagenomes</taxon>
    </lineage>
</organism>
<feature type="compositionally biased region" description="Basic residues" evidence="1">
    <location>
        <begin position="18"/>
        <end position="38"/>
    </location>
</feature>
<dbReference type="EMBL" id="LAZR01054937">
    <property type="protein sequence ID" value="KKK77482.1"/>
    <property type="molecule type" value="Genomic_DNA"/>
</dbReference>
<gene>
    <name evidence="3" type="ORF">LCGC14_2853190</name>
</gene>
<feature type="compositionally biased region" description="Basic and acidic residues" evidence="1">
    <location>
        <begin position="1"/>
        <end position="17"/>
    </location>
</feature>
<name>A0A0F8Y7R9_9ZZZZ</name>
<feature type="domain" description="DUF5681" evidence="2">
    <location>
        <begin position="58"/>
        <end position="125"/>
    </location>
</feature>
<evidence type="ECO:0000256" key="1">
    <source>
        <dbReference type="SAM" id="MobiDB-lite"/>
    </source>
</evidence>
<reference evidence="3" key="1">
    <citation type="journal article" date="2015" name="Nature">
        <title>Complex archaea that bridge the gap between prokaryotes and eukaryotes.</title>
        <authorList>
            <person name="Spang A."/>
            <person name="Saw J.H."/>
            <person name="Jorgensen S.L."/>
            <person name="Zaremba-Niedzwiedzka K."/>
            <person name="Martijn J."/>
            <person name="Lind A.E."/>
            <person name="van Eijk R."/>
            <person name="Schleper C."/>
            <person name="Guy L."/>
            <person name="Ettema T.J."/>
        </authorList>
    </citation>
    <scope>NUCLEOTIDE SEQUENCE</scope>
</reference>
<sequence>MAKKQHDDNEIERELCRGKGKKKKRKIKKHGGKSKKYKGQGIGSNPISKAAGRKNMSKPGQTNNPNGRPKGSISIVGAIKKILAQPDHEDNTINVAQRLALVAAERAQAGDFKFWQSLMERTDGKVPDHLVIQKTQEMVEQEAAAIAGIVTEIILPLADEYIEDDEDRAAFITDLAEQLAAKFADEDEDEDEEKPKKKKKGKKKDEEEQVPIVTRIARTRKHTNSKHRRLLEMGEECGKIRTEAWRRYGSIGAIGRTPRTIRDEDWMSGIELAAPTPLQARLWKATLQDSLDDIKAYKAAA</sequence>
<comment type="caution">
    <text evidence="3">The sequence shown here is derived from an EMBL/GenBank/DDBJ whole genome shotgun (WGS) entry which is preliminary data.</text>
</comment>
<feature type="region of interest" description="Disordered" evidence="1">
    <location>
        <begin position="182"/>
        <end position="210"/>
    </location>
</feature>
<dbReference type="AlphaFoldDB" id="A0A0F8Y7R9"/>
<feature type="region of interest" description="Disordered" evidence="1">
    <location>
        <begin position="1"/>
        <end position="71"/>
    </location>
</feature>
<evidence type="ECO:0000313" key="3">
    <source>
        <dbReference type="EMBL" id="KKK77482.1"/>
    </source>
</evidence>
<protein>
    <recommendedName>
        <fullName evidence="2">DUF5681 domain-containing protein</fullName>
    </recommendedName>
</protein>
<feature type="non-terminal residue" evidence="3">
    <location>
        <position position="301"/>
    </location>
</feature>
<dbReference type="Pfam" id="PF18932">
    <property type="entry name" value="DUF5681"/>
    <property type="match status" value="1"/>
</dbReference>